<dbReference type="AlphaFoldDB" id="A0A8H5EYE3"/>
<name>A0A8H5EYE3_9AGAR</name>
<comment type="caution">
    <text evidence="1">The sequence shown here is derived from an EMBL/GenBank/DDBJ whole genome shotgun (WGS) entry which is preliminary data.</text>
</comment>
<protein>
    <recommendedName>
        <fullName evidence="3">Orc1-like AAA ATPase domain-containing protein</fullName>
    </recommendedName>
</protein>
<evidence type="ECO:0008006" key="3">
    <source>
        <dbReference type="Google" id="ProtNLM"/>
    </source>
</evidence>
<dbReference type="Proteomes" id="UP000541558">
    <property type="component" value="Unassembled WGS sequence"/>
</dbReference>
<dbReference type="OrthoDB" id="4760524at2759"/>
<organism evidence="1 2">
    <name type="scientific">Ephemerocybe angulata</name>
    <dbReference type="NCBI Taxonomy" id="980116"/>
    <lineage>
        <taxon>Eukaryota</taxon>
        <taxon>Fungi</taxon>
        <taxon>Dikarya</taxon>
        <taxon>Basidiomycota</taxon>
        <taxon>Agaricomycotina</taxon>
        <taxon>Agaricomycetes</taxon>
        <taxon>Agaricomycetidae</taxon>
        <taxon>Agaricales</taxon>
        <taxon>Agaricineae</taxon>
        <taxon>Psathyrellaceae</taxon>
        <taxon>Ephemerocybe</taxon>
    </lineage>
</organism>
<proteinExistence type="predicted"/>
<sequence length="185" mass="19821">MPTRSNLAGWNTLTHSLTHPTHTTTAHPGMLAVLDGSMPASVTKTRIEVTSEIVGWIRDRDATSQILCMTGSVGAGKSALVSERCAGGKILAASYCFNARDSTRDNFSGLLGQKNPGLRQLIGVAVEDDPLIFDKALKARMEALIVDPVHRFLANDPSNSEAFPYALLISPKSLWRMSGPGVVSM</sequence>
<keyword evidence="2" id="KW-1185">Reference proteome</keyword>
<evidence type="ECO:0000313" key="1">
    <source>
        <dbReference type="EMBL" id="KAF5316886.1"/>
    </source>
</evidence>
<evidence type="ECO:0000313" key="2">
    <source>
        <dbReference type="Proteomes" id="UP000541558"/>
    </source>
</evidence>
<accession>A0A8H5EYE3</accession>
<reference evidence="1 2" key="1">
    <citation type="journal article" date="2020" name="ISME J.">
        <title>Uncovering the hidden diversity of litter-decomposition mechanisms in mushroom-forming fungi.</title>
        <authorList>
            <person name="Floudas D."/>
            <person name="Bentzer J."/>
            <person name="Ahren D."/>
            <person name="Johansson T."/>
            <person name="Persson P."/>
            <person name="Tunlid A."/>
        </authorList>
    </citation>
    <scope>NUCLEOTIDE SEQUENCE [LARGE SCALE GENOMIC DNA]</scope>
    <source>
        <strain evidence="1 2">CBS 175.51</strain>
    </source>
</reference>
<gene>
    <name evidence="1" type="ORF">D9611_003746</name>
</gene>
<dbReference type="EMBL" id="JAACJK010000219">
    <property type="protein sequence ID" value="KAF5316886.1"/>
    <property type="molecule type" value="Genomic_DNA"/>
</dbReference>